<feature type="chain" id="PRO_5004651384" description="DUF7492 domain-containing protein" evidence="1">
    <location>
        <begin position="19"/>
        <end position="285"/>
    </location>
</feature>
<dbReference type="EMBL" id="HF935534">
    <property type="protein sequence ID" value="CCX31117.1"/>
    <property type="molecule type" value="Genomic_DNA"/>
</dbReference>
<dbReference type="AlphaFoldDB" id="U4LHW0"/>
<dbReference type="OMA" id="DKMCKDT"/>
<reference evidence="3 4" key="1">
    <citation type="journal article" date="2013" name="PLoS Genet.">
        <title>The genome and development-dependent transcriptomes of Pyronema confluens: a window into fungal evolution.</title>
        <authorList>
            <person name="Traeger S."/>
            <person name="Altegoer F."/>
            <person name="Freitag M."/>
            <person name="Gabaldon T."/>
            <person name="Kempken F."/>
            <person name="Kumar A."/>
            <person name="Marcet-Houben M."/>
            <person name="Poggeler S."/>
            <person name="Stajich J.E."/>
            <person name="Nowrousian M."/>
        </authorList>
    </citation>
    <scope>NUCLEOTIDE SEQUENCE [LARGE SCALE GENOMIC DNA]</scope>
    <source>
        <strain evidence="4">CBS 100304</strain>
        <tissue evidence="3">Vegetative mycelium</tissue>
    </source>
</reference>
<gene>
    <name evidence="3" type="ORF">PCON_09945</name>
</gene>
<keyword evidence="4" id="KW-1185">Reference proteome</keyword>
<dbReference type="Pfam" id="PF24320">
    <property type="entry name" value="DUF7492"/>
    <property type="match status" value="1"/>
</dbReference>
<feature type="domain" description="DUF7492" evidence="2">
    <location>
        <begin position="17"/>
        <end position="259"/>
    </location>
</feature>
<dbReference type="eggNOG" id="ENOG502SABV">
    <property type="taxonomic scope" value="Eukaryota"/>
</dbReference>
<dbReference type="OrthoDB" id="64281at2759"/>
<evidence type="ECO:0000256" key="1">
    <source>
        <dbReference type="SAM" id="SignalP"/>
    </source>
</evidence>
<organism evidence="3 4">
    <name type="scientific">Pyronema omphalodes (strain CBS 100304)</name>
    <name type="common">Pyronema confluens</name>
    <dbReference type="NCBI Taxonomy" id="1076935"/>
    <lineage>
        <taxon>Eukaryota</taxon>
        <taxon>Fungi</taxon>
        <taxon>Dikarya</taxon>
        <taxon>Ascomycota</taxon>
        <taxon>Pezizomycotina</taxon>
        <taxon>Pezizomycetes</taxon>
        <taxon>Pezizales</taxon>
        <taxon>Pyronemataceae</taxon>
        <taxon>Pyronema</taxon>
    </lineage>
</organism>
<protein>
    <recommendedName>
        <fullName evidence="2">DUF7492 domain-containing protein</fullName>
    </recommendedName>
</protein>
<evidence type="ECO:0000259" key="2">
    <source>
        <dbReference type="Pfam" id="PF24320"/>
    </source>
</evidence>
<evidence type="ECO:0000313" key="4">
    <source>
        <dbReference type="Proteomes" id="UP000018144"/>
    </source>
</evidence>
<sequence length="285" mass="32289">MLSYYIFTVLAFVSLALGHSWIDELTVVGVTGNQGVNEKGYPRNYKGHFDDYTSKILDFTAPRPLCMKDQTTPNTNTQQFPPLSAAPGSIIQAQYTENGHITGPEERDNETIPGYSSGLMYWYGWTDPAYQPTMQEVFLWTADGKGGNGKGRLLKDKVPYDNGVCAEANVKPISFQRIPQLYEKLENGTDILDAPLPRVNIPCTTQFQLPEDLAGPTYTVAWVWDYSTKAGHVAADPYARKTNEWYTTCMDIKIKTPEPAPKFRRRHVRDRRHPRGFAGRWTERL</sequence>
<name>U4LHW0_PYROM</name>
<evidence type="ECO:0000313" key="3">
    <source>
        <dbReference type="EMBL" id="CCX31117.1"/>
    </source>
</evidence>
<dbReference type="Proteomes" id="UP000018144">
    <property type="component" value="Unassembled WGS sequence"/>
</dbReference>
<proteinExistence type="predicted"/>
<keyword evidence="1" id="KW-0732">Signal</keyword>
<accession>U4LHW0</accession>
<dbReference type="InterPro" id="IPR055915">
    <property type="entry name" value="DUF7492"/>
</dbReference>
<feature type="signal peptide" evidence="1">
    <location>
        <begin position="1"/>
        <end position="18"/>
    </location>
</feature>